<feature type="domain" description="Glycosyltransferase 2-like" evidence="3">
    <location>
        <begin position="9"/>
        <end position="132"/>
    </location>
</feature>
<dbReference type="EMBL" id="JANLCJ010000007">
    <property type="protein sequence ID" value="MCS5735602.1"/>
    <property type="molecule type" value="Genomic_DNA"/>
</dbReference>
<protein>
    <submittedName>
        <fullName evidence="5">Glycosyltransferase family 2 protein</fullName>
    </submittedName>
</protein>
<organism evidence="5 6">
    <name type="scientific">Herbiconiux daphne</name>
    <dbReference type="NCBI Taxonomy" id="2970914"/>
    <lineage>
        <taxon>Bacteria</taxon>
        <taxon>Bacillati</taxon>
        <taxon>Actinomycetota</taxon>
        <taxon>Actinomycetes</taxon>
        <taxon>Micrococcales</taxon>
        <taxon>Microbacteriaceae</taxon>
        <taxon>Herbiconiux</taxon>
    </lineage>
</organism>
<feature type="compositionally biased region" description="Basic and acidic residues" evidence="2">
    <location>
        <begin position="319"/>
        <end position="337"/>
    </location>
</feature>
<dbReference type="Pfam" id="PF00535">
    <property type="entry name" value="Glycos_transf_2"/>
    <property type="match status" value="1"/>
</dbReference>
<evidence type="ECO:0000259" key="4">
    <source>
        <dbReference type="Pfam" id="PF02709"/>
    </source>
</evidence>
<evidence type="ECO:0000259" key="3">
    <source>
        <dbReference type="Pfam" id="PF00535"/>
    </source>
</evidence>
<dbReference type="InterPro" id="IPR001173">
    <property type="entry name" value="Glyco_trans_2-like"/>
</dbReference>
<dbReference type="RefSeq" id="WP_259540544.1">
    <property type="nucleotide sequence ID" value="NZ_JANLCJ010000007.1"/>
</dbReference>
<sequence length="337" mass="36376">MSTPPQVAVIIVNYNTKVETSASVRSLLDATSVPLEVVVVDNGSVDGSAEALREAFPSIEVVEAGENLGFAAGVNLGVARSSAPWVLLLNPDTIVLEKAVDNLFAFAVEHPQHGIYGGRTLRPDGSTDPSSCWGAMTLWSLTSFALGLSTVFKRSTLFDPESLGHWNRDTLREVPIITGCLLLTSRDDWNALGGMDEHFFLYGEDAEFSDRARKAGMRPVVVPGATIIHAVGGSTASSGRKMSMVMAGKATVLRTAWGRPAATVGIRLLQLGALVRAVPALARRRSDSTWAVVWRSRRQWRDGYPAAKERLFGLPVSHDQQHSTDDRNTRSAEGARP</sequence>
<name>A0ABT2H6Q4_9MICO</name>
<feature type="domain" description="Galactosyltransferase C-terminal" evidence="4">
    <location>
        <begin position="176"/>
        <end position="224"/>
    </location>
</feature>
<proteinExistence type="predicted"/>
<evidence type="ECO:0000256" key="1">
    <source>
        <dbReference type="ARBA" id="ARBA00022679"/>
    </source>
</evidence>
<dbReference type="PANTHER" id="PTHR43179">
    <property type="entry name" value="RHAMNOSYLTRANSFERASE WBBL"/>
    <property type="match status" value="1"/>
</dbReference>
<dbReference type="Pfam" id="PF02709">
    <property type="entry name" value="Glyco_transf_7C"/>
    <property type="match status" value="1"/>
</dbReference>
<evidence type="ECO:0000313" key="5">
    <source>
        <dbReference type="EMBL" id="MCS5735602.1"/>
    </source>
</evidence>
<dbReference type="PANTHER" id="PTHR43179:SF7">
    <property type="entry name" value="RHAMNOSYLTRANSFERASE WBBL"/>
    <property type="match status" value="1"/>
</dbReference>
<dbReference type="CDD" id="cd04186">
    <property type="entry name" value="GT_2_like_c"/>
    <property type="match status" value="1"/>
</dbReference>
<keyword evidence="6" id="KW-1185">Reference proteome</keyword>
<feature type="region of interest" description="Disordered" evidence="2">
    <location>
        <begin position="313"/>
        <end position="337"/>
    </location>
</feature>
<gene>
    <name evidence="5" type="ORF">N1032_17805</name>
</gene>
<evidence type="ECO:0000313" key="6">
    <source>
        <dbReference type="Proteomes" id="UP001165586"/>
    </source>
</evidence>
<accession>A0ABT2H6Q4</accession>
<dbReference type="InterPro" id="IPR029044">
    <property type="entry name" value="Nucleotide-diphossugar_trans"/>
</dbReference>
<dbReference type="SUPFAM" id="SSF53448">
    <property type="entry name" value="Nucleotide-diphospho-sugar transferases"/>
    <property type="match status" value="1"/>
</dbReference>
<dbReference type="Gene3D" id="3.90.550.10">
    <property type="entry name" value="Spore Coat Polysaccharide Biosynthesis Protein SpsA, Chain A"/>
    <property type="match status" value="1"/>
</dbReference>
<keyword evidence="1" id="KW-0808">Transferase</keyword>
<dbReference type="InterPro" id="IPR027791">
    <property type="entry name" value="Galactosyl_T_C"/>
</dbReference>
<evidence type="ECO:0000256" key="2">
    <source>
        <dbReference type="SAM" id="MobiDB-lite"/>
    </source>
</evidence>
<comment type="caution">
    <text evidence="5">The sequence shown here is derived from an EMBL/GenBank/DDBJ whole genome shotgun (WGS) entry which is preliminary data.</text>
</comment>
<dbReference type="Proteomes" id="UP001165586">
    <property type="component" value="Unassembled WGS sequence"/>
</dbReference>
<reference evidence="5" key="1">
    <citation type="submission" date="2022-08" db="EMBL/GenBank/DDBJ databases">
        <authorList>
            <person name="Deng Y."/>
            <person name="Han X.-F."/>
            <person name="Zhang Y.-Q."/>
        </authorList>
    </citation>
    <scope>NUCLEOTIDE SEQUENCE</scope>
    <source>
        <strain evidence="5">CPCC 203386</strain>
    </source>
</reference>